<feature type="compositionally biased region" description="Basic and acidic residues" evidence="1">
    <location>
        <begin position="179"/>
        <end position="188"/>
    </location>
</feature>
<comment type="caution">
    <text evidence="2">The sequence shown here is derived from an EMBL/GenBank/DDBJ whole genome shotgun (WGS) entry which is preliminary data.</text>
</comment>
<feature type="compositionally biased region" description="Polar residues" evidence="1">
    <location>
        <begin position="24"/>
        <end position="33"/>
    </location>
</feature>
<accession>A0AAD9Z4H3</accession>
<feature type="compositionally biased region" description="Basic residues" evidence="1">
    <location>
        <begin position="1"/>
        <end position="15"/>
    </location>
</feature>
<dbReference type="Proteomes" id="UP001276659">
    <property type="component" value="Unassembled WGS sequence"/>
</dbReference>
<keyword evidence="3" id="KW-1185">Reference proteome</keyword>
<protein>
    <submittedName>
        <fullName evidence="2">Uncharacterized protein</fullName>
    </submittedName>
</protein>
<evidence type="ECO:0000256" key="1">
    <source>
        <dbReference type="SAM" id="MobiDB-lite"/>
    </source>
</evidence>
<name>A0AAD9Z4H3_9LECA</name>
<feature type="region of interest" description="Disordered" evidence="1">
    <location>
        <begin position="155"/>
        <end position="188"/>
    </location>
</feature>
<proteinExistence type="predicted"/>
<dbReference type="EMBL" id="JASNWA010000009">
    <property type="protein sequence ID" value="KAK3170162.1"/>
    <property type="molecule type" value="Genomic_DNA"/>
</dbReference>
<dbReference type="AlphaFoldDB" id="A0AAD9Z4H3"/>
<feature type="region of interest" description="Disordered" evidence="1">
    <location>
        <begin position="1"/>
        <end position="63"/>
    </location>
</feature>
<organism evidence="2 3">
    <name type="scientific">Lepraria neglecta</name>
    <dbReference type="NCBI Taxonomy" id="209136"/>
    <lineage>
        <taxon>Eukaryota</taxon>
        <taxon>Fungi</taxon>
        <taxon>Dikarya</taxon>
        <taxon>Ascomycota</taxon>
        <taxon>Pezizomycotina</taxon>
        <taxon>Lecanoromycetes</taxon>
        <taxon>OSLEUM clade</taxon>
        <taxon>Lecanoromycetidae</taxon>
        <taxon>Lecanorales</taxon>
        <taxon>Lecanorineae</taxon>
        <taxon>Stereocaulaceae</taxon>
        <taxon>Lepraria</taxon>
    </lineage>
</organism>
<gene>
    <name evidence="2" type="ORF">OEA41_009548</name>
</gene>
<evidence type="ECO:0000313" key="2">
    <source>
        <dbReference type="EMBL" id="KAK3170162.1"/>
    </source>
</evidence>
<sequence length="202" mass="23110">MRHRDRLRRRWKRQRRNEAPLNRVKSTGTTDFQRTVAKAAVDSDKAPPKLPDIPQRTSVPFYHPEFAAKRRAARVEKEAQEKADEEVRKAALKEREGRTAEENKACDMTNASLGCIQHEGLMASPPVNLEYLQTSPLPPLSIEPFSMEQMPLGNQARTVKVKKERQGKSDEEVQTARFQEQERRVAEEKKAADIINARVARA</sequence>
<reference evidence="2" key="1">
    <citation type="submission" date="2022-11" db="EMBL/GenBank/DDBJ databases">
        <title>Chromosomal genome sequence assembly and mating type (MAT) locus characterization of the leprose asexual lichenized fungus Lepraria neglecta (Nyl.) Erichsen.</title>
        <authorList>
            <person name="Allen J.L."/>
            <person name="Pfeffer B."/>
        </authorList>
    </citation>
    <scope>NUCLEOTIDE SEQUENCE</scope>
    <source>
        <strain evidence="2">Allen 5258</strain>
    </source>
</reference>
<evidence type="ECO:0000313" key="3">
    <source>
        <dbReference type="Proteomes" id="UP001276659"/>
    </source>
</evidence>